<reference evidence="10 11" key="1">
    <citation type="submission" date="2009-07" db="EMBL/GenBank/DDBJ databases">
        <authorList>
            <person name="Madupu R."/>
            <person name="Sebastian Y."/>
            <person name="Durkin A.S."/>
            <person name="Torralba M."/>
            <person name="Methe B."/>
            <person name="Sutton G.G."/>
            <person name="Strausberg R.L."/>
            <person name="Nelson K.E."/>
        </authorList>
    </citation>
    <scope>NUCLEOTIDE SEQUENCE [LARGE SCALE GENOMIC DNA]</scope>
    <source>
        <strain evidence="10 11">RM3268</strain>
    </source>
</reference>
<evidence type="ECO:0000256" key="9">
    <source>
        <dbReference type="SAM" id="SignalP"/>
    </source>
</evidence>
<evidence type="ECO:0000256" key="7">
    <source>
        <dbReference type="ARBA" id="ARBA00023157"/>
    </source>
</evidence>
<dbReference type="PANTHER" id="PTHR13891:SF1">
    <property type="entry name" value="CYTOCHROME C OXIDASE ASSEMBLY FACTOR 7"/>
    <property type="match status" value="1"/>
</dbReference>
<dbReference type="EMBL" id="ACYG01000024">
    <property type="protein sequence ID" value="EEV17548.1"/>
    <property type="molecule type" value="Genomic_DNA"/>
</dbReference>
<evidence type="ECO:0000256" key="8">
    <source>
        <dbReference type="ARBA" id="ARBA00023251"/>
    </source>
</evidence>
<dbReference type="SUPFAM" id="SSF81901">
    <property type="entry name" value="HCP-like"/>
    <property type="match status" value="1"/>
</dbReference>
<dbReference type="Pfam" id="PF08238">
    <property type="entry name" value="Sel1"/>
    <property type="match status" value="4"/>
</dbReference>
<gene>
    <name evidence="10" type="ORF">CAMGR0001_0378</name>
</gene>
<evidence type="ECO:0000256" key="5">
    <source>
        <dbReference type="ARBA" id="ARBA00022801"/>
    </source>
</evidence>
<evidence type="ECO:0000256" key="1">
    <source>
        <dbReference type="ARBA" id="ARBA00001526"/>
    </source>
</evidence>
<keyword evidence="6" id="KW-0802">TPR repeat</keyword>
<feature type="signal peptide" evidence="9">
    <location>
        <begin position="1"/>
        <end position="18"/>
    </location>
</feature>
<keyword evidence="9" id="KW-0732">Signal</keyword>
<keyword evidence="8" id="KW-0046">Antibiotic resistance</keyword>
<evidence type="ECO:0000256" key="2">
    <source>
        <dbReference type="ARBA" id="ARBA00008486"/>
    </source>
</evidence>
<dbReference type="PANTHER" id="PTHR13891">
    <property type="entry name" value="CYTOCHROME C OXIDASE ASSEMBLY FACTOR 7"/>
    <property type="match status" value="1"/>
</dbReference>
<dbReference type="eggNOG" id="COG0790">
    <property type="taxonomic scope" value="Bacteria"/>
</dbReference>
<dbReference type="InterPro" id="IPR006597">
    <property type="entry name" value="Sel1-like"/>
</dbReference>
<evidence type="ECO:0000313" key="10">
    <source>
        <dbReference type="EMBL" id="EEV17548.1"/>
    </source>
</evidence>
<comment type="caution">
    <text evidence="10">The sequence shown here is derived from an EMBL/GenBank/DDBJ whole genome shotgun (WGS) entry which is preliminary data.</text>
</comment>
<keyword evidence="4" id="KW-0677">Repeat</keyword>
<keyword evidence="5 10" id="KW-0378">Hydrolase</keyword>
<evidence type="ECO:0000256" key="3">
    <source>
        <dbReference type="ARBA" id="ARBA00012865"/>
    </source>
</evidence>
<feature type="chain" id="PRO_5039954892" description="beta-lactamase" evidence="9">
    <location>
        <begin position="19"/>
        <end position="227"/>
    </location>
</feature>
<comment type="similarity">
    <text evidence="2">Belongs to the hcp beta-lactamase family.</text>
</comment>
<dbReference type="RefSeq" id="WP_005871039.1">
    <property type="nucleotide sequence ID" value="NZ_ACYG01000024.1"/>
</dbReference>
<dbReference type="OrthoDB" id="5357698at2"/>
<evidence type="ECO:0000313" key="11">
    <source>
        <dbReference type="Proteomes" id="UP000005709"/>
    </source>
</evidence>
<dbReference type="GO" id="GO:0046677">
    <property type="term" value="P:response to antibiotic"/>
    <property type="evidence" value="ECO:0007669"/>
    <property type="project" value="UniProtKB-KW"/>
</dbReference>
<protein>
    <recommendedName>
        <fullName evidence="3">beta-lactamase</fullName>
        <ecNumber evidence="3">3.5.2.6</ecNumber>
    </recommendedName>
</protein>
<dbReference type="InterPro" id="IPR040239">
    <property type="entry name" value="HcpB-like"/>
</dbReference>
<keyword evidence="11" id="KW-1185">Reference proteome</keyword>
<keyword evidence="7" id="KW-1015">Disulfide bond</keyword>
<evidence type="ECO:0000256" key="4">
    <source>
        <dbReference type="ARBA" id="ARBA00022737"/>
    </source>
</evidence>
<organism evidence="10 11">
    <name type="scientific">Campylobacter gracilis RM3268</name>
    <dbReference type="NCBI Taxonomy" id="553220"/>
    <lineage>
        <taxon>Bacteria</taxon>
        <taxon>Pseudomonadati</taxon>
        <taxon>Campylobacterota</taxon>
        <taxon>Epsilonproteobacteria</taxon>
        <taxon>Campylobacterales</taxon>
        <taxon>Campylobacteraceae</taxon>
        <taxon>Campylobacter</taxon>
    </lineage>
</organism>
<evidence type="ECO:0000256" key="6">
    <source>
        <dbReference type="ARBA" id="ARBA00022803"/>
    </source>
</evidence>
<dbReference type="AlphaFoldDB" id="C8PHD4"/>
<comment type="catalytic activity">
    <reaction evidence="1">
        <text>a beta-lactam + H2O = a substituted beta-amino acid</text>
        <dbReference type="Rhea" id="RHEA:20401"/>
        <dbReference type="ChEBI" id="CHEBI:15377"/>
        <dbReference type="ChEBI" id="CHEBI:35627"/>
        <dbReference type="ChEBI" id="CHEBI:140347"/>
        <dbReference type="EC" id="3.5.2.6"/>
    </reaction>
</comment>
<dbReference type="InterPro" id="IPR011990">
    <property type="entry name" value="TPR-like_helical_dom_sf"/>
</dbReference>
<dbReference type="EC" id="3.5.2.6" evidence="3"/>
<sequence>MKKSLFALAFTACFALGASELETLEKECNDGNMESCLRAALQYEDNTKTLKLLEKTCDGGYEPSCLVMSIRMMQENPKKGIEYHEKRCDAGDATYCGLLGSMYSDGDGVEKDISKAIIYHDKACNLGQKLSALSCSMLAEMYRKGDGVKINLMKAAIYDKKGCDIADELASCYNFALFNYNSNDKSKAAQYYKKACDLGKNKNSLFMNPSEFKELWQKSCDMYELLK</sequence>
<dbReference type="SMART" id="SM00671">
    <property type="entry name" value="SEL1"/>
    <property type="match status" value="4"/>
</dbReference>
<proteinExistence type="inferred from homology"/>
<name>C8PHD4_9BACT</name>
<accession>C8PHD4</accession>
<dbReference type="GO" id="GO:0008800">
    <property type="term" value="F:beta-lactamase activity"/>
    <property type="evidence" value="ECO:0007669"/>
    <property type="project" value="UniProtKB-EC"/>
</dbReference>
<dbReference type="Gene3D" id="1.25.40.10">
    <property type="entry name" value="Tetratricopeptide repeat domain"/>
    <property type="match status" value="1"/>
</dbReference>
<dbReference type="Proteomes" id="UP000005709">
    <property type="component" value="Unassembled WGS sequence"/>
</dbReference>